<organism evidence="1 2">
    <name type="scientific">Pontibacter diazotrophicus</name>
    <dbReference type="NCBI Taxonomy" id="1400979"/>
    <lineage>
        <taxon>Bacteria</taxon>
        <taxon>Pseudomonadati</taxon>
        <taxon>Bacteroidota</taxon>
        <taxon>Cytophagia</taxon>
        <taxon>Cytophagales</taxon>
        <taxon>Hymenobacteraceae</taxon>
        <taxon>Pontibacter</taxon>
    </lineage>
</organism>
<dbReference type="AlphaFoldDB" id="A0A3D8LC88"/>
<accession>A0A3D8LC88</accession>
<reference evidence="2" key="1">
    <citation type="submission" date="2018-08" db="EMBL/GenBank/DDBJ databases">
        <authorList>
            <person name="Liu Z.-W."/>
            <person name="Du Z.-J."/>
        </authorList>
    </citation>
    <scope>NUCLEOTIDE SEQUENCE [LARGE SCALE GENOMIC DNA]</scope>
    <source>
        <strain evidence="2">H4X</strain>
    </source>
</reference>
<comment type="caution">
    <text evidence="1">The sequence shown here is derived from an EMBL/GenBank/DDBJ whole genome shotgun (WGS) entry which is preliminary data.</text>
</comment>
<protein>
    <submittedName>
        <fullName evidence="1">Uncharacterized protein</fullName>
    </submittedName>
</protein>
<evidence type="ECO:0000313" key="1">
    <source>
        <dbReference type="EMBL" id="RDV15027.1"/>
    </source>
</evidence>
<proteinExistence type="predicted"/>
<gene>
    <name evidence="1" type="ORF">DXT99_12160</name>
</gene>
<evidence type="ECO:0000313" key="2">
    <source>
        <dbReference type="Proteomes" id="UP000256708"/>
    </source>
</evidence>
<dbReference type="RefSeq" id="WP_115565819.1">
    <property type="nucleotide sequence ID" value="NZ_QRGR01000011.1"/>
</dbReference>
<dbReference type="OrthoDB" id="853600at2"/>
<sequence length="93" mass="9787">MSIAATSYRPNVIDNKVLKNLGRIFTMVSSSPKADTGFEDDMLSFSTIDGSMVAYKSGANAVNAGAGIFVGGYFVGGADDNALSDESMPFIKY</sequence>
<name>A0A3D8LC88_9BACT</name>
<keyword evidence="2" id="KW-1185">Reference proteome</keyword>
<dbReference type="EMBL" id="QRGR01000011">
    <property type="protein sequence ID" value="RDV15027.1"/>
    <property type="molecule type" value="Genomic_DNA"/>
</dbReference>
<dbReference type="Proteomes" id="UP000256708">
    <property type="component" value="Unassembled WGS sequence"/>
</dbReference>